<feature type="region of interest" description="Disordered" evidence="1">
    <location>
        <begin position="258"/>
        <end position="337"/>
    </location>
</feature>
<keyword evidence="3" id="KW-1185">Reference proteome</keyword>
<protein>
    <submittedName>
        <fullName evidence="2">Uncharacterized protein</fullName>
    </submittedName>
</protein>
<comment type="caution">
    <text evidence="2">The sequence shown here is derived from an EMBL/GenBank/DDBJ whole genome shotgun (WGS) entry which is preliminary data.</text>
</comment>
<feature type="region of interest" description="Disordered" evidence="1">
    <location>
        <begin position="207"/>
        <end position="228"/>
    </location>
</feature>
<feature type="compositionally biased region" description="Polar residues" evidence="1">
    <location>
        <begin position="274"/>
        <end position="291"/>
    </location>
</feature>
<dbReference type="Proteomes" id="UP000318288">
    <property type="component" value="Unassembled WGS sequence"/>
</dbReference>
<gene>
    <name evidence="2" type="ORF">Poly51_47330</name>
</gene>
<dbReference type="EMBL" id="SJPW01000006">
    <property type="protein sequence ID" value="TWU48829.1"/>
    <property type="molecule type" value="Genomic_DNA"/>
</dbReference>
<dbReference type="OrthoDB" id="246649at2"/>
<sequence length="337" mass="35662">MPLRLTPAATAILSRFSLGIGCLGFFLGLGSQSLTNATAAADQPAPVERLGRWSGYGWSDGYHACAGSGVRLGADLPPKSYADTRGANQGGMSRGKLDGHGHMQGTTFYDRFDTARGCDAGTGCDAYGCDAGGCNHFGHDPVGDNQAPYLARADVHQIQSTMPEPASTYTRVDVPPHLDPYSMDSPLDGFSSPIRSLDQPVVSFETIQLPKDQRSPIRPTEAPKHIRPEALETASVSIELPVTFQNSSLPSSLAITSLDRKTPSDSDIAAAPHSTDQPAASQASVTPSEPSRPTRLPRVESGQQSRVATRLSDDSTNVEGVQGAVETSSVRNNPFVR</sequence>
<feature type="compositionally biased region" description="Polar residues" evidence="1">
    <location>
        <begin position="314"/>
        <end position="337"/>
    </location>
</feature>
<evidence type="ECO:0000256" key="1">
    <source>
        <dbReference type="SAM" id="MobiDB-lite"/>
    </source>
</evidence>
<evidence type="ECO:0000313" key="2">
    <source>
        <dbReference type="EMBL" id="TWU48829.1"/>
    </source>
</evidence>
<dbReference type="RefSeq" id="WP_146460403.1">
    <property type="nucleotide sequence ID" value="NZ_SJPW01000006.1"/>
</dbReference>
<proteinExistence type="predicted"/>
<reference evidence="2 3" key="1">
    <citation type="submission" date="2019-02" db="EMBL/GenBank/DDBJ databases">
        <title>Deep-cultivation of Planctomycetes and their phenomic and genomic characterization uncovers novel biology.</title>
        <authorList>
            <person name="Wiegand S."/>
            <person name="Jogler M."/>
            <person name="Boedeker C."/>
            <person name="Pinto D."/>
            <person name="Vollmers J."/>
            <person name="Rivas-Marin E."/>
            <person name="Kohn T."/>
            <person name="Peeters S.H."/>
            <person name="Heuer A."/>
            <person name="Rast P."/>
            <person name="Oberbeckmann S."/>
            <person name="Bunk B."/>
            <person name="Jeske O."/>
            <person name="Meyerdierks A."/>
            <person name="Storesund J.E."/>
            <person name="Kallscheuer N."/>
            <person name="Luecker S."/>
            <person name="Lage O.M."/>
            <person name="Pohl T."/>
            <person name="Merkel B.J."/>
            <person name="Hornburger P."/>
            <person name="Mueller R.-W."/>
            <person name="Bruemmer F."/>
            <person name="Labrenz M."/>
            <person name="Spormann A.M."/>
            <person name="Op Den Camp H."/>
            <person name="Overmann J."/>
            <person name="Amann R."/>
            <person name="Jetten M.S.M."/>
            <person name="Mascher T."/>
            <person name="Medema M.H."/>
            <person name="Devos D.P."/>
            <person name="Kaster A.-K."/>
            <person name="Ovreas L."/>
            <person name="Rohde M."/>
            <person name="Galperin M.Y."/>
            <person name="Jogler C."/>
        </authorList>
    </citation>
    <scope>NUCLEOTIDE SEQUENCE [LARGE SCALE GENOMIC DNA]</scope>
    <source>
        <strain evidence="2 3">Poly51</strain>
    </source>
</reference>
<accession>A0A5C6ENB4</accession>
<organism evidence="2 3">
    <name type="scientific">Rubripirellula tenax</name>
    <dbReference type="NCBI Taxonomy" id="2528015"/>
    <lineage>
        <taxon>Bacteria</taxon>
        <taxon>Pseudomonadati</taxon>
        <taxon>Planctomycetota</taxon>
        <taxon>Planctomycetia</taxon>
        <taxon>Pirellulales</taxon>
        <taxon>Pirellulaceae</taxon>
        <taxon>Rubripirellula</taxon>
    </lineage>
</organism>
<evidence type="ECO:0000313" key="3">
    <source>
        <dbReference type="Proteomes" id="UP000318288"/>
    </source>
</evidence>
<name>A0A5C6ENB4_9BACT</name>
<dbReference type="AlphaFoldDB" id="A0A5C6ENB4"/>
<feature type="compositionally biased region" description="Basic and acidic residues" evidence="1">
    <location>
        <begin position="211"/>
        <end position="228"/>
    </location>
</feature>